<dbReference type="InterPro" id="IPR035513">
    <property type="entry name" value="Invertase/methylesterase_inhib"/>
</dbReference>
<keyword evidence="2" id="KW-1185">Reference proteome</keyword>
<gene>
    <name evidence="1" type="ORF">Lalb_Chr19g0125751</name>
</gene>
<dbReference type="Gene3D" id="1.20.140.40">
    <property type="entry name" value="Invertase/pectin methylesterase inhibitor family protein"/>
    <property type="match status" value="1"/>
</dbReference>
<name>A0A6A5NLK2_LUPAL</name>
<dbReference type="EMBL" id="WOCE01000019">
    <property type="protein sequence ID" value="KAE9592109.1"/>
    <property type="molecule type" value="Genomic_DNA"/>
</dbReference>
<evidence type="ECO:0000313" key="1">
    <source>
        <dbReference type="EMBL" id="KAE9592109.1"/>
    </source>
</evidence>
<dbReference type="PANTHER" id="PTHR31890:SF9">
    <property type="entry name" value="PLANT INVERTASE_PECTIN METHYLESTERASE INHIBITOR SUPERFAMILY PROTEIN"/>
    <property type="match status" value="1"/>
</dbReference>
<reference evidence="2" key="1">
    <citation type="journal article" date="2020" name="Nat. Commun.">
        <title>Genome sequence of the cluster root forming white lupin.</title>
        <authorList>
            <person name="Hufnagel B."/>
            <person name="Marques A."/>
            <person name="Soriano A."/>
            <person name="Marques L."/>
            <person name="Divol F."/>
            <person name="Doumas P."/>
            <person name="Sallet E."/>
            <person name="Mancinotti D."/>
            <person name="Carrere S."/>
            <person name="Marande W."/>
            <person name="Arribat S."/>
            <person name="Keller J."/>
            <person name="Huneau C."/>
            <person name="Blein T."/>
            <person name="Aime D."/>
            <person name="Laguerre M."/>
            <person name="Taylor J."/>
            <person name="Schubert V."/>
            <person name="Nelson M."/>
            <person name="Geu-Flores F."/>
            <person name="Crespi M."/>
            <person name="Gallardo-Guerrero K."/>
            <person name="Delaux P.-M."/>
            <person name="Salse J."/>
            <person name="Berges H."/>
            <person name="Guyot R."/>
            <person name="Gouzy J."/>
            <person name="Peret B."/>
        </authorList>
    </citation>
    <scope>NUCLEOTIDE SEQUENCE [LARGE SCALE GENOMIC DNA]</scope>
    <source>
        <strain evidence="2">cv. Amiga</strain>
    </source>
</reference>
<dbReference type="AlphaFoldDB" id="A0A6A5NLK2"/>
<sequence>MCSTKVSMLLLFTLSIILISHAPFASSDKVSIENVCNEADNVGFTDGTTIDDCLKFLNSDYKYRYASYHDISKFILQHAIGEGLKYQNIFNELAKNHTDSKAIKDCSNVHYASTISFFRSSLTHLDSDSEGAHHDALLARDGIEQCNALVYDEKKLDASANAIISNMNKLMAFFSDISTAAIYLYSNQL</sequence>
<dbReference type="SUPFAM" id="SSF101148">
    <property type="entry name" value="Plant invertase/pectin methylesterase inhibitor"/>
    <property type="match status" value="1"/>
</dbReference>
<protein>
    <submittedName>
        <fullName evidence="1">Putative pectinesterase inhibitor domain-containing protein</fullName>
    </submittedName>
</protein>
<comment type="caution">
    <text evidence="1">The sequence shown here is derived from an EMBL/GenBank/DDBJ whole genome shotgun (WGS) entry which is preliminary data.</text>
</comment>
<evidence type="ECO:0000313" key="2">
    <source>
        <dbReference type="Proteomes" id="UP000447434"/>
    </source>
</evidence>
<dbReference type="Proteomes" id="UP000447434">
    <property type="component" value="Chromosome 19"/>
</dbReference>
<organism evidence="1 2">
    <name type="scientific">Lupinus albus</name>
    <name type="common">White lupine</name>
    <name type="synonym">Lupinus termis</name>
    <dbReference type="NCBI Taxonomy" id="3870"/>
    <lineage>
        <taxon>Eukaryota</taxon>
        <taxon>Viridiplantae</taxon>
        <taxon>Streptophyta</taxon>
        <taxon>Embryophyta</taxon>
        <taxon>Tracheophyta</taxon>
        <taxon>Spermatophyta</taxon>
        <taxon>Magnoliopsida</taxon>
        <taxon>eudicotyledons</taxon>
        <taxon>Gunneridae</taxon>
        <taxon>Pentapetalae</taxon>
        <taxon>rosids</taxon>
        <taxon>fabids</taxon>
        <taxon>Fabales</taxon>
        <taxon>Fabaceae</taxon>
        <taxon>Papilionoideae</taxon>
        <taxon>50 kb inversion clade</taxon>
        <taxon>genistoids sensu lato</taxon>
        <taxon>core genistoids</taxon>
        <taxon>Genisteae</taxon>
        <taxon>Lupinus</taxon>
    </lineage>
</organism>
<proteinExistence type="predicted"/>
<accession>A0A6A5NLK2</accession>
<dbReference type="PANTHER" id="PTHR31890">
    <property type="entry name" value="PLANT INVERTASE/PECTIN METHYLESTERASE INHIBITOR SUPERFAMILY PROTEIN"/>
    <property type="match status" value="1"/>
</dbReference>